<evidence type="ECO:0000313" key="1">
    <source>
        <dbReference type="EMBL" id="TFK73957.1"/>
    </source>
</evidence>
<accession>A0ACD3BAC7</accession>
<sequence length="113" mass="12776">MPLNTGTKNNGEARDTERRFRIKCSTPHIIDNMYITRHEGKTYSEWSSRSPACVQSDLGKVMYIVRFPELSARDKVKETCCGSGSRHRKRGRAILSHFVGHHGGCRVHIFGTG</sequence>
<protein>
    <submittedName>
        <fullName evidence="1">Uncharacterized protein</fullName>
    </submittedName>
</protein>
<evidence type="ECO:0000313" key="2">
    <source>
        <dbReference type="Proteomes" id="UP000308600"/>
    </source>
</evidence>
<keyword evidence="2" id="KW-1185">Reference proteome</keyword>
<dbReference type="Proteomes" id="UP000308600">
    <property type="component" value="Unassembled WGS sequence"/>
</dbReference>
<name>A0ACD3BAC7_9AGAR</name>
<proteinExistence type="predicted"/>
<reference evidence="1 2" key="1">
    <citation type="journal article" date="2019" name="Nat. Ecol. Evol.">
        <title>Megaphylogeny resolves global patterns of mushroom evolution.</title>
        <authorList>
            <person name="Varga T."/>
            <person name="Krizsan K."/>
            <person name="Foldi C."/>
            <person name="Dima B."/>
            <person name="Sanchez-Garcia M."/>
            <person name="Sanchez-Ramirez S."/>
            <person name="Szollosi G.J."/>
            <person name="Szarkandi J.G."/>
            <person name="Papp V."/>
            <person name="Albert L."/>
            <person name="Andreopoulos W."/>
            <person name="Angelini C."/>
            <person name="Antonin V."/>
            <person name="Barry K.W."/>
            <person name="Bougher N.L."/>
            <person name="Buchanan P."/>
            <person name="Buyck B."/>
            <person name="Bense V."/>
            <person name="Catcheside P."/>
            <person name="Chovatia M."/>
            <person name="Cooper J."/>
            <person name="Damon W."/>
            <person name="Desjardin D."/>
            <person name="Finy P."/>
            <person name="Geml J."/>
            <person name="Haridas S."/>
            <person name="Hughes K."/>
            <person name="Justo A."/>
            <person name="Karasinski D."/>
            <person name="Kautmanova I."/>
            <person name="Kiss B."/>
            <person name="Kocsube S."/>
            <person name="Kotiranta H."/>
            <person name="LaButti K.M."/>
            <person name="Lechner B.E."/>
            <person name="Liimatainen K."/>
            <person name="Lipzen A."/>
            <person name="Lukacs Z."/>
            <person name="Mihaltcheva S."/>
            <person name="Morgado L.N."/>
            <person name="Niskanen T."/>
            <person name="Noordeloos M.E."/>
            <person name="Ohm R.A."/>
            <person name="Ortiz-Santana B."/>
            <person name="Ovrebo C."/>
            <person name="Racz N."/>
            <person name="Riley R."/>
            <person name="Savchenko A."/>
            <person name="Shiryaev A."/>
            <person name="Soop K."/>
            <person name="Spirin V."/>
            <person name="Szebenyi C."/>
            <person name="Tomsovsky M."/>
            <person name="Tulloss R.E."/>
            <person name="Uehling J."/>
            <person name="Grigoriev I.V."/>
            <person name="Vagvolgyi C."/>
            <person name="Papp T."/>
            <person name="Martin F.M."/>
            <person name="Miettinen O."/>
            <person name="Hibbett D.S."/>
            <person name="Nagy L.G."/>
        </authorList>
    </citation>
    <scope>NUCLEOTIDE SEQUENCE [LARGE SCALE GENOMIC DNA]</scope>
    <source>
        <strain evidence="1 2">NL-1719</strain>
    </source>
</reference>
<organism evidence="1 2">
    <name type="scientific">Pluteus cervinus</name>
    <dbReference type="NCBI Taxonomy" id="181527"/>
    <lineage>
        <taxon>Eukaryota</taxon>
        <taxon>Fungi</taxon>
        <taxon>Dikarya</taxon>
        <taxon>Basidiomycota</taxon>
        <taxon>Agaricomycotina</taxon>
        <taxon>Agaricomycetes</taxon>
        <taxon>Agaricomycetidae</taxon>
        <taxon>Agaricales</taxon>
        <taxon>Pluteineae</taxon>
        <taxon>Pluteaceae</taxon>
        <taxon>Pluteus</taxon>
    </lineage>
</organism>
<gene>
    <name evidence="1" type="ORF">BDN72DRAFT_117434</name>
</gene>
<dbReference type="EMBL" id="ML208271">
    <property type="protein sequence ID" value="TFK73957.1"/>
    <property type="molecule type" value="Genomic_DNA"/>
</dbReference>